<dbReference type="InterPro" id="IPR006680">
    <property type="entry name" value="Amidohydro-rel"/>
</dbReference>
<gene>
    <name evidence="3" type="ORF">GCM10011360_27770</name>
</gene>
<dbReference type="RefSeq" id="WP_188478249.1">
    <property type="nucleotide sequence ID" value="NZ_BMFJ01000001.1"/>
</dbReference>
<dbReference type="Gene3D" id="3.20.20.140">
    <property type="entry name" value="Metal-dependent hydrolases"/>
    <property type="match status" value="1"/>
</dbReference>
<reference evidence="4" key="1">
    <citation type="journal article" date="2019" name="Int. J. Syst. Evol. Microbiol.">
        <title>The Global Catalogue of Microorganisms (GCM) 10K type strain sequencing project: providing services to taxonomists for standard genome sequencing and annotation.</title>
        <authorList>
            <consortium name="The Broad Institute Genomics Platform"/>
            <consortium name="The Broad Institute Genome Sequencing Center for Infectious Disease"/>
            <person name="Wu L."/>
            <person name="Ma J."/>
        </authorList>
    </citation>
    <scope>NUCLEOTIDE SEQUENCE [LARGE SCALE GENOMIC DNA]</scope>
    <source>
        <strain evidence="4">CGMCC 1.12664</strain>
    </source>
</reference>
<evidence type="ECO:0000313" key="3">
    <source>
        <dbReference type="EMBL" id="GGE38433.1"/>
    </source>
</evidence>
<dbReference type="InterPro" id="IPR052350">
    <property type="entry name" value="Metallo-dep_Lactonases"/>
</dbReference>
<dbReference type="PANTHER" id="PTHR43569:SF1">
    <property type="entry name" value="BLL3371 PROTEIN"/>
    <property type="match status" value="1"/>
</dbReference>
<sequence length="338" mass="37242">MTYEKTTHIHTNLEWLGKLTEEILDPDLPIIDPHHHLWDRLGPYYTKELLADLTSGHNVRASVFIQCRYGYRTDGPEEMKPVGETDFVVGIAEEAAALRPDIAACAGIVAHADLRLGAAVQPVLDAHAEAAKGRLRGVRHYSASGGDRFSGAVPNSPLRMLYTEEFRAGFAHLAPAGLSYDGWLYHPQIPDFTDLARAFPDTTMVLDHLGGPLGIGPYRGRGDEVFAEWKGYVTDLAKCPNAHMKLGGLAMDINGFDLHKEPLPPSSGECARLWRPYIETAIELFGADRCMFESNFPVDKGAVAYPVVWNAFKRIASGASAEEKAKLFHDTAAKVYRI</sequence>
<dbReference type="SUPFAM" id="SSF51556">
    <property type="entry name" value="Metallo-dependent hydrolases"/>
    <property type="match status" value="1"/>
</dbReference>
<dbReference type="Proteomes" id="UP000612855">
    <property type="component" value="Unassembled WGS sequence"/>
</dbReference>
<dbReference type="Pfam" id="PF04909">
    <property type="entry name" value="Amidohydro_2"/>
    <property type="match status" value="1"/>
</dbReference>
<protein>
    <submittedName>
        <fullName evidence="3">Amidohydrolase</fullName>
    </submittedName>
</protein>
<proteinExistence type="inferred from homology"/>
<comment type="similarity">
    <text evidence="1">Belongs to the metallo-dependent hydrolases superfamily.</text>
</comment>
<comment type="caution">
    <text evidence="3">The sequence shown here is derived from an EMBL/GenBank/DDBJ whole genome shotgun (WGS) entry which is preliminary data.</text>
</comment>
<feature type="domain" description="Amidohydrolase-related" evidence="2">
    <location>
        <begin position="31"/>
        <end position="338"/>
    </location>
</feature>
<dbReference type="InterPro" id="IPR032466">
    <property type="entry name" value="Metal_Hydrolase"/>
</dbReference>
<evidence type="ECO:0000256" key="1">
    <source>
        <dbReference type="ARBA" id="ARBA00038310"/>
    </source>
</evidence>
<dbReference type="AlphaFoldDB" id="A0A917ABP6"/>
<keyword evidence="4" id="KW-1185">Reference proteome</keyword>
<organism evidence="3 4">
    <name type="scientific">Primorskyibacter flagellatus</name>
    <dbReference type="NCBI Taxonomy" id="1387277"/>
    <lineage>
        <taxon>Bacteria</taxon>
        <taxon>Pseudomonadati</taxon>
        <taxon>Pseudomonadota</taxon>
        <taxon>Alphaproteobacteria</taxon>
        <taxon>Rhodobacterales</taxon>
        <taxon>Roseobacteraceae</taxon>
        <taxon>Primorskyibacter</taxon>
    </lineage>
</organism>
<evidence type="ECO:0000313" key="4">
    <source>
        <dbReference type="Proteomes" id="UP000612855"/>
    </source>
</evidence>
<accession>A0A917ABP6</accession>
<dbReference type="PANTHER" id="PTHR43569">
    <property type="entry name" value="AMIDOHYDROLASE"/>
    <property type="match status" value="1"/>
</dbReference>
<name>A0A917ABP6_9RHOB</name>
<evidence type="ECO:0000259" key="2">
    <source>
        <dbReference type="Pfam" id="PF04909"/>
    </source>
</evidence>
<dbReference type="EMBL" id="BMFJ01000001">
    <property type="protein sequence ID" value="GGE38433.1"/>
    <property type="molecule type" value="Genomic_DNA"/>
</dbReference>
<dbReference type="GO" id="GO:0016787">
    <property type="term" value="F:hydrolase activity"/>
    <property type="evidence" value="ECO:0007669"/>
    <property type="project" value="InterPro"/>
</dbReference>